<gene>
    <name evidence="11" type="ORF">IAA72_06615</name>
</gene>
<dbReference type="Pfam" id="PF07934">
    <property type="entry name" value="OGG_N"/>
    <property type="match status" value="1"/>
</dbReference>
<dbReference type="Pfam" id="PF00730">
    <property type="entry name" value="HhH-GPD"/>
    <property type="match status" value="1"/>
</dbReference>
<evidence type="ECO:0000256" key="3">
    <source>
        <dbReference type="ARBA" id="ARBA00022763"/>
    </source>
</evidence>
<keyword evidence="8" id="KW-0326">Glycosidase</keyword>
<dbReference type="InterPro" id="IPR023170">
    <property type="entry name" value="HhH_base_excis_C"/>
</dbReference>
<dbReference type="AlphaFoldDB" id="A0A9D9IBA1"/>
<keyword evidence="6 11" id="KW-0456">Lyase</keyword>
<dbReference type="InterPro" id="IPR011257">
    <property type="entry name" value="DNA_glycosylase"/>
</dbReference>
<dbReference type="GO" id="GO:0006284">
    <property type="term" value="P:base-excision repair"/>
    <property type="evidence" value="ECO:0007669"/>
    <property type="project" value="InterPro"/>
</dbReference>
<keyword evidence="5" id="KW-0234">DNA repair</keyword>
<comment type="similarity">
    <text evidence="1">Belongs to the type-1 OGG1 family.</text>
</comment>
<evidence type="ECO:0000256" key="8">
    <source>
        <dbReference type="ARBA" id="ARBA00023295"/>
    </source>
</evidence>
<dbReference type="InterPro" id="IPR012904">
    <property type="entry name" value="OGG_N"/>
</dbReference>
<dbReference type="EC" id="4.2.99.18" evidence="2"/>
<evidence type="ECO:0000256" key="2">
    <source>
        <dbReference type="ARBA" id="ARBA00012720"/>
    </source>
</evidence>
<dbReference type="InterPro" id="IPR003265">
    <property type="entry name" value="HhH-GPD_domain"/>
</dbReference>
<protein>
    <recommendedName>
        <fullName evidence="2">DNA-(apurinic or apyrimidinic site) lyase</fullName>
        <ecNumber evidence="2">4.2.99.18</ecNumber>
    </recommendedName>
</protein>
<dbReference type="SUPFAM" id="SSF48150">
    <property type="entry name" value="DNA-glycosylase"/>
    <property type="match status" value="1"/>
</dbReference>
<dbReference type="Proteomes" id="UP000810292">
    <property type="component" value="Unassembled WGS sequence"/>
</dbReference>
<dbReference type="Gene3D" id="1.10.340.30">
    <property type="entry name" value="Hypothetical protein, domain 2"/>
    <property type="match status" value="1"/>
</dbReference>
<comment type="caution">
    <text evidence="11">The sequence shown here is derived from an EMBL/GenBank/DDBJ whole genome shotgun (WGS) entry which is preliminary data.</text>
</comment>
<dbReference type="GO" id="GO:0008534">
    <property type="term" value="F:oxidized purine nucleobase lesion DNA N-glycosylase activity"/>
    <property type="evidence" value="ECO:0007669"/>
    <property type="project" value="InterPro"/>
</dbReference>
<comment type="catalytic activity">
    <reaction evidence="9">
        <text>2'-deoxyribonucleotide-(2'-deoxyribose 5'-phosphate)-2'-deoxyribonucleotide-DNA = a 3'-end 2'-deoxyribonucleotide-(2,3-dehydro-2,3-deoxyribose 5'-phosphate)-DNA + a 5'-end 5'-phospho-2'-deoxyribonucleoside-DNA + H(+)</text>
        <dbReference type="Rhea" id="RHEA:66592"/>
        <dbReference type="Rhea" id="RHEA-COMP:13180"/>
        <dbReference type="Rhea" id="RHEA-COMP:16897"/>
        <dbReference type="Rhea" id="RHEA-COMP:17067"/>
        <dbReference type="ChEBI" id="CHEBI:15378"/>
        <dbReference type="ChEBI" id="CHEBI:136412"/>
        <dbReference type="ChEBI" id="CHEBI:157695"/>
        <dbReference type="ChEBI" id="CHEBI:167181"/>
        <dbReference type="EC" id="4.2.99.18"/>
    </reaction>
</comment>
<evidence type="ECO:0000256" key="1">
    <source>
        <dbReference type="ARBA" id="ARBA00010679"/>
    </source>
</evidence>
<dbReference type="GO" id="GO:0006289">
    <property type="term" value="P:nucleotide-excision repair"/>
    <property type="evidence" value="ECO:0007669"/>
    <property type="project" value="InterPro"/>
</dbReference>
<evidence type="ECO:0000256" key="5">
    <source>
        <dbReference type="ARBA" id="ARBA00023204"/>
    </source>
</evidence>
<reference evidence="11" key="2">
    <citation type="journal article" date="2021" name="PeerJ">
        <title>Extensive microbial diversity within the chicken gut microbiome revealed by metagenomics and culture.</title>
        <authorList>
            <person name="Gilroy R."/>
            <person name="Ravi A."/>
            <person name="Getino M."/>
            <person name="Pursley I."/>
            <person name="Horton D.L."/>
            <person name="Alikhan N.F."/>
            <person name="Baker D."/>
            <person name="Gharbi K."/>
            <person name="Hall N."/>
            <person name="Watson M."/>
            <person name="Adriaenssens E.M."/>
            <person name="Foster-Nyarko E."/>
            <person name="Jarju S."/>
            <person name="Secka A."/>
            <person name="Antonio M."/>
            <person name="Oren A."/>
            <person name="Chaudhuri R.R."/>
            <person name="La Ragione R."/>
            <person name="Hildebrand F."/>
            <person name="Pallen M.J."/>
        </authorList>
    </citation>
    <scope>NUCLEOTIDE SEQUENCE</scope>
    <source>
        <strain evidence="11">14700</strain>
    </source>
</reference>
<dbReference type="CDD" id="cd00056">
    <property type="entry name" value="ENDO3c"/>
    <property type="match status" value="1"/>
</dbReference>
<dbReference type="EMBL" id="JADIMF010000103">
    <property type="protein sequence ID" value="MBO8469439.1"/>
    <property type="molecule type" value="Genomic_DNA"/>
</dbReference>
<proteinExistence type="inferred from homology"/>
<accession>A0A9D9IBA1</accession>
<dbReference type="PANTHER" id="PTHR10242:SF2">
    <property type="entry name" value="N-GLYCOSYLASE_DNA LYASE"/>
    <property type="match status" value="1"/>
</dbReference>
<reference evidence="11" key="1">
    <citation type="submission" date="2020-10" db="EMBL/GenBank/DDBJ databases">
        <authorList>
            <person name="Gilroy R."/>
        </authorList>
    </citation>
    <scope>NUCLEOTIDE SEQUENCE</scope>
    <source>
        <strain evidence="11">14700</strain>
    </source>
</reference>
<dbReference type="Gene3D" id="3.30.310.260">
    <property type="match status" value="1"/>
</dbReference>
<organism evidence="11 12">
    <name type="scientific">Candidatus Ornithospirochaeta stercoravium</name>
    <dbReference type="NCBI Taxonomy" id="2840897"/>
    <lineage>
        <taxon>Bacteria</taxon>
        <taxon>Pseudomonadati</taxon>
        <taxon>Spirochaetota</taxon>
        <taxon>Spirochaetia</taxon>
        <taxon>Spirochaetales</taxon>
        <taxon>Spirochaetaceae</taxon>
        <taxon>Spirochaetaceae incertae sedis</taxon>
        <taxon>Candidatus Ornithospirochaeta</taxon>
    </lineage>
</organism>
<dbReference type="Gene3D" id="1.10.1670.10">
    <property type="entry name" value="Helix-hairpin-Helix base-excision DNA repair enzymes (C-terminal)"/>
    <property type="match status" value="1"/>
</dbReference>
<evidence type="ECO:0000256" key="7">
    <source>
        <dbReference type="ARBA" id="ARBA00023268"/>
    </source>
</evidence>
<dbReference type="GO" id="GO:0140078">
    <property type="term" value="F:class I DNA-(apurinic or apyrimidinic site) endonuclease activity"/>
    <property type="evidence" value="ECO:0007669"/>
    <property type="project" value="UniProtKB-EC"/>
</dbReference>
<evidence type="ECO:0000256" key="6">
    <source>
        <dbReference type="ARBA" id="ARBA00023239"/>
    </source>
</evidence>
<sequence>MGGQTFSWREEEDGFFSAVLNEKVYRIKSLDDAASDPFLYEYFDLGYDYEKARREIASKDEILCKAVESVGMIRLLHQDHFTATISFILSQNNNIKRITGLYNRLSERYGHEVEEGRYSFPTADELKAATEDELRTIGTGFRAPFIIDAVEKADILDTLDSLSFDEAMEKLQTIKGIGPKVASCILIFSYRRREGFPMDVWMKKVMKEYYPDKTPEYFHPYEALSQQYLFSWIRSIS</sequence>
<evidence type="ECO:0000313" key="11">
    <source>
        <dbReference type="EMBL" id="MBO8469439.1"/>
    </source>
</evidence>
<keyword evidence="3" id="KW-0227">DNA damage</keyword>
<keyword evidence="7" id="KW-0511">Multifunctional enzyme</keyword>
<evidence type="ECO:0000313" key="12">
    <source>
        <dbReference type="Proteomes" id="UP000810292"/>
    </source>
</evidence>
<dbReference type="SUPFAM" id="SSF55945">
    <property type="entry name" value="TATA-box binding protein-like"/>
    <property type="match status" value="1"/>
</dbReference>
<keyword evidence="4" id="KW-0378">Hydrolase</keyword>
<dbReference type="PANTHER" id="PTHR10242">
    <property type="entry name" value="8-OXOGUANINE DNA GLYCOSYLASE"/>
    <property type="match status" value="1"/>
</dbReference>
<evidence type="ECO:0000256" key="9">
    <source>
        <dbReference type="ARBA" id="ARBA00044632"/>
    </source>
</evidence>
<dbReference type="GO" id="GO:0003684">
    <property type="term" value="F:damaged DNA binding"/>
    <property type="evidence" value="ECO:0007669"/>
    <property type="project" value="InterPro"/>
</dbReference>
<evidence type="ECO:0000259" key="10">
    <source>
        <dbReference type="SMART" id="SM00478"/>
    </source>
</evidence>
<evidence type="ECO:0000256" key="4">
    <source>
        <dbReference type="ARBA" id="ARBA00022801"/>
    </source>
</evidence>
<name>A0A9D9IBA1_9SPIO</name>
<dbReference type="InterPro" id="IPR052054">
    <property type="entry name" value="Oxidative_DNA_repair_enzyme"/>
</dbReference>
<dbReference type="SMART" id="SM00478">
    <property type="entry name" value="ENDO3c"/>
    <property type="match status" value="1"/>
</dbReference>
<feature type="domain" description="HhH-GPD" evidence="10">
    <location>
        <begin position="89"/>
        <end position="235"/>
    </location>
</feature>